<dbReference type="Pfam" id="PF01464">
    <property type="entry name" value="SLT"/>
    <property type="match status" value="1"/>
</dbReference>
<dbReference type="PROSITE" id="PS51318">
    <property type="entry name" value="TAT"/>
    <property type="match status" value="1"/>
</dbReference>
<sequence>MSCQNSLRGGVMGTAGAVLALGALTLGSAPTAQAAVTATRDEAREVARRMIPDAAQFRCFNNLVRRESDWKVTATNALSGAYGLMQAVPGSKMASHGSDWRTNAATQISWGLDYVKERYGGACGAWSFWRAKGWY</sequence>
<feature type="domain" description="Transglycosylase SLT" evidence="2">
    <location>
        <begin position="62"/>
        <end position="124"/>
    </location>
</feature>
<dbReference type="InterPro" id="IPR006311">
    <property type="entry name" value="TAT_signal"/>
</dbReference>
<name>A0A4Z0H7K0_9ACTN</name>
<dbReference type="OrthoDB" id="9766277at2"/>
<feature type="signal peptide" evidence="1">
    <location>
        <begin position="1"/>
        <end position="34"/>
    </location>
</feature>
<dbReference type="AlphaFoldDB" id="A0A4Z0H7K0"/>
<comment type="caution">
    <text evidence="3">The sequence shown here is derived from an EMBL/GenBank/DDBJ whole genome shotgun (WGS) entry which is preliminary data.</text>
</comment>
<dbReference type="InterPro" id="IPR023346">
    <property type="entry name" value="Lysozyme-like_dom_sf"/>
</dbReference>
<dbReference type="Gene3D" id="1.10.530.10">
    <property type="match status" value="1"/>
</dbReference>
<keyword evidence="1" id="KW-0732">Signal</keyword>
<accession>A0A4Z0H7K0</accession>
<organism evidence="3 4">
    <name type="scientific">Streptomyces palmae</name>
    <dbReference type="NCBI Taxonomy" id="1701085"/>
    <lineage>
        <taxon>Bacteria</taxon>
        <taxon>Bacillati</taxon>
        <taxon>Actinomycetota</taxon>
        <taxon>Actinomycetes</taxon>
        <taxon>Kitasatosporales</taxon>
        <taxon>Streptomycetaceae</taxon>
        <taxon>Streptomyces</taxon>
    </lineage>
</organism>
<reference evidence="3 4" key="1">
    <citation type="submission" date="2019-03" db="EMBL/GenBank/DDBJ databases">
        <authorList>
            <person name="Gonzalez-Pimentel J.L."/>
        </authorList>
    </citation>
    <scope>NUCLEOTIDE SEQUENCE [LARGE SCALE GENOMIC DNA]</scope>
    <source>
        <strain evidence="3 4">JCM 31289</strain>
    </source>
</reference>
<proteinExistence type="predicted"/>
<dbReference type="InterPro" id="IPR008258">
    <property type="entry name" value="Transglycosylase_SLT_dom_1"/>
</dbReference>
<gene>
    <name evidence="3" type="ORF">E4099_16400</name>
</gene>
<dbReference type="SUPFAM" id="SSF53955">
    <property type="entry name" value="Lysozyme-like"/>
    <property type="match status" value="1"/>
</dbReference>
<evidence type="ECO:0000259" key="2">
    <source>
        <dbReference type="Pfam" id="PF01464"/>
    </source>
</evidence>
<dbReference type="Proteomes" id="UP000297948">
    <property type="component" value="Unassembled WGS sequence"/>
</dbReference>
<dbReference type="EMBL" id="SRID01000141">
    <property type="protein sequence ID" value="TGB07921.1"/>
    <property type="molecule type" value="Genomic_DNA"/>
</dbReference>
<keyword evidence="4" id="KW-1185">Reference proteome</keyword>
<evidence type="ECO:0000313" key="3">
    <source>
        <dbReference type="EMBL" id="TGB07921.1"/>
    </source>
</evidence>
<protein>
    <submittedName>
        <fullName evidence="3">Lytic transglycosylase domain-containing protein</fullName>
    </submittedName>
</protein>
<feature type="chain" id="PRO_5021216931" evidence="1">
    <location>
        <begin position="35"/>
        <end position="135"/>
    </location>
</feature>
<evidence type="ECO:0000256" key="1">
    <source>
        <dbReference type="SAM" id="SignalP"/>
    </source>
</evidence>
<evidence type="ECO:0000313" key="4">
    <source>
        <dbReference type="Proteomes" id="UP000297948"/>
    </source>
</evidence>